<accession>A0ABP5FZU4</accession>
<name>A0ABP5FZU4_9MICO</name>
<evidence type="ECO:0000313" key="2">
    <source>
        <dbReference type="Proteomes" id="UP001501285"/>
    </source>
</evidence>
<dbReference type="EMBL" id="BAAANB010000021">
    <property type="protein sequence ID" value="GAA2037379.1"/>
    <property type="molecule type" value="Genomic_DNA"/>
</dbReference>
<comment type="caution">
    <text evidence="1">The sequence shown here is derived from an EMBL/GenBank/DDBJ whole genome shotgun (WGS) entry which is preliminary data.</text>
</comment>
<proteinExistence type="predicted"/>
<gene>
    <name evidence="1" type="ORF">GCM10009740_31480</name>
</gene>
<organism evidence="1 2">
    <name type="scientific">Terrabacter terrae</name>
    <dbReference type="NCBI Taxonomy" id="318434"/>
    <lineage>
        <taxon>Bacteria</taxon>
        <taxon>Bacillati</taxon>
        <taxon>Actinomycetota</taxon>
        <taxon>Actinomycetes</taxon>
        <taxon>Micrococcales</taxon>
        <taxon>Intrasporangiaceae</taxon>
        <taxon>Terrabacter</taxon>
    </lineage>
</organism>
<dbReference type="RefSeq" id="WP_343993038.1">
    <property type="nucleotide sequence ID" value="NZ_BAAANB010000021.1"/>
</dbReference>
<keyword evidence="2" id="KW-1185">Reference proteome</keyword>
<dbReference type="InterPro" id="IPR048813">
    <property type="entry name" value="GP7-like"/>
</dbReference>
<evidence type="ECO:0000313" key="1">
    <source>
        <dbReference type="EMBL" id="GAA2037379.1"/>
    </source>
</evidence>
<reference evidence="2" key="1">
    <citation type="journal article" date="2019" name="Int. J. Syst. Evol. Microbiol.">
        <title>The Global Catalogue of Microorganisms (GCM) 10K type strain sequencing project: providing services to taxonomists for standard genome sequencing and annotation.</title>
        <authorList>
            <consortium name="The Broad Institute Genomics Platform"/>
            <consortium name="The Broad Institute Genome Sequencing Center for Infectious Disease"/>
            <person name="Wu L."/>
            <person name="Ma J."/>
        </authorList>
    </citation>
    <scope>NUCLEOTIDE SEQUENCE [LARGE SCALE GENOMIC DNA]</scope>
    <source>
        <strain evidence="2">JCM 14283</strain>
    </source>
</reference>
<sequence>MPVTLAQAKLNATDDVDVQIIDEFQKSNDVLNRLTFDDVVSGAGNGATLTYGYTRQITQRGAAFRAINSEYTPTEVTKQRYTVDLKPLGGSFQIDRVLNRVAQAAETAFQMRELLKGTSAKFNDSFFNGDTAVDANGFDGLNKLLTGTATEYLPVSNGVSTGYVDWTAVSSQSAAFQAIAHIDAWLGTLDGRPDAIYLPRKAKALFKVIASYAGQYSIDRDSVGNVVESYNGIPLIDPGQKDGSALDVLQVVSRDTDGAGAGGTITGLADLYAVRYGLDGVHGVAMAGQPLVSNWMPDFSTAGAVKTGEAELGPVAVVVKKTKSAAVLRNVKVS</sequence>
<dbReference type="NCBIfam" id="NF045672">
    <property type="entry name" value="MCP_gp7_epsi_15"/>
    <property type="match status" value="1"/>
</dbReference>
<protein>
    <recommendedName>
        <fullName evidence="3">Phage capsid protein</fullName>
    </recommendedName>
</protein>
<evidence type="ECO:0008006" key="3">
    <source>
        <dbReference type="Google" id="ProtNLM"/>
    </source>
</evidence>
<dbReference type="Proteomes" id="UP001501285">
    <property type="component" value="Unassembled WGS sequence"/>
</dbReference>